<dbReference type="InterPro" id="IPR050297">
    <property type="entry name" value="LipidA_mod_glycosyltrf_83"/>
</dbReference>
<evidence type="ECO:0000256" key="5">
    <source>
        <dbReference type="ARBA" id="ARBA00022692"/>
    </source>
</evidence>
<evidence type="ECO:0000256" key="3">
    <source>
        <dbReference type="ARBA" id="ARBA00022676"/>
    </source>
</evidence>
<dbReference type="GO" id="GO:0005886">
    <property type="term" value="C:plasma membrane"/>
    <property type="evidence" value="ECO:0007669"/>
    <property type="project" value="UniProtKB-SubCell"/>
</dbReference>
<dbReference type="Proteomes" id="UP000823849">
    <property type="component" value="Unassembled WGS sequence"/>
</dbReference>
<feature type="transmembrane region" description="Helical" evidence="8">
    <location>
        <begin position="383"/>
        <end position="402"/>
    </location>
</feature>
<name>A0A9D2NB38_9FIRM</name>
<reference evidence="9" key="1">
    <citation type="journal article" date="2021" name="PeerJ">
        <title>Extensive microbial diversity within the chicken gut microbiome revealed by metagenomics and culture.</title>
        <authorList>
            <person name="Gilroy R."/>
            <person name="Ravi A."/>
            <person name="Getino M."/>
            <person name="Pursley I."/>
            <person name="Horton D.L."/>
            <person name="Alikhan N.F."/>
            <person name="Baker D."/>
            <person name="Gharbi K."/>
            <person name="Hall N."/>
            <person name="Watson M."/>
            <person name="Adriaenssens E.M."/>
            <person name="Foster-Nyarko E."/>
            <person name="Jarju S."/>
            <person name="Secka A."/>
            <person name="Antonio M."/>
            <person name="Oren A."/>
            <person name="Chaudhuri R.R."/>
            <person name="La Ragione R."/>
            <person name="Hildebrand F."/>
            <person name="Pallen M.J."/>
        </authorList>
    </citation>
    <scope>NUCLEOTIDE SEQUENCE</scope>
    <source>
        <strain evidence="9">CHK185-5351</strain>
    </source>
</reference>
<evidence type="ECO:0000256" key="4">
    <source>
        <dbReference type="ARBA" id="ARBA00022679"/>
    </source>
</evidence>
<feature type="transmembrane region" description="Helical" evidence="8">
    <location>
        <begin position="446"/>
        <end position="468"/>
    </location>
</feature>
<dbReference type="PANTHER" id="PTHR33908:SF11">
    <property type="entry name" value="MEMBRANE PROTEIN"/>
    <property type="match status" value="1"/>
</dbReference>
<comment type="subcellular location">
    <subcellularLocation>
        <location evidence="1">Cell membrane</location>
        <topology evidence="1">Multi-pass membrane protein</topology>
    </subcellularLocation>
</comment>
<dbReference type="PANTHER" id="PTHR33908">
    <property type="entry name" value="MANNOSYLTRANSFERASE YKCB-RELATED"/>
    <property type="match status" value="1"/>
</dbReference>
<dbReference type="GO" id="GO:0016763">
    <property type="term" value="F:pentosyltransferase activity"/>
    <property type="evidence" value="ECO:0007669"/>
    <property type="project" value="TreeGrafter"/>
</dbReference>
<comment type="caution">
    <text evidence="9">The sequence shown here is derived from an EMBL/GenBank/DDBJ whole genome shotgun (WGS) entry which is preliminary data.</text>
</comment>
<protein>
    <submittedName>
        <fullName evidence="9">Glycosyltransferase family 39 protein</fullName>
        <ecNumber evidence="9">2.4.-.-</ecNumber>
    </submittedName>
</protein>
<evidence type="ECO:0000256" key="6">
    <source>
        <dbReference type="ARBA" id="ARBA00022989"/>
    </source>
</evidence>
<keyword evidence="3 9" id="KW-0328">Glycosyltransferase</keyword>
<evidence type="ECO:0000256" key="1">
    <source>
        <dbReference type="ARBA" id="ARBA00004651"/>
    </source>
</evidence>
<evidence type="ECO:0000256" key="2">
    <source>
        <dbReference type="ARBA" id="ARBA00022475"/>
    </source>
</evidence>
<keyword evidence="4 9" id="KW-0808">Transferase</keyword>
<feature type="transmembrane region" description="Helical" evidence="8">
    <location>
        <begin position="128"/>
        <end position="147"/>
    </location>
</feature>
<dbReference type="EC" id="2.4.-.-" evidence="9"/>
<accession>A0A9D2NB38</accession>
<evidence type="ECO:0000313" key="10">
    <source>
        <dbReference type="Proteomes" id="UP000823849"/>
    </source>
</evidence>
<dbReference type="AlphaFoldDB" id="A0A9D2NB38"/>
<keyword evidence="7 8" id="KW-0472">Membrane</keyword>
<evidence type="ECO:0000256" key="8">
    <source>
        <dbReference type="SAM" id="Phobius"/>
    </source>
</evidence>
<feature type="transmembrane region" description="Helical" evidence="8">
    <location>
        <begin position="181"/>
        <end position="206"/>
    </location>
</feature>
<dbReference type="EMBL" id="DWWU01000019">
    <property type="protein sequence ID" value="HJC15037.1"/>
    <property type="molecule type" value="Genomic_DNA"/>
</dbReference>
<feature type="transmembrane region" description="Helical" evidence="8">
    <location>
        <begin position="6"/>
        <end position="26"/>
    </location>
</feature>
<sequence length="472" mass="53767">MKKKQYVPEILFLVVLFCFIFLWAVVQPLNVSPDEHMRYQIVEYIMKYGTLPEGGDPEIRNELWGISYAFSPITSYMIGAVFGKIAAFFSAAELAPVIGARMVNVIFGTLTGFLCLRIGKRMLKPGAAWLFATLVCFLPGAVFINSYVNMDSIAVFSTAWIMLCWCKALQDGWSGKLCVELGLALSVCALSYYNAYGFALCTIFYFCISMLMCGEKRWDWKPMVKFGLLITAVVLVFAGWWFIRNAVLYDGDFLGRQTSSMYGELYAVDELKPSNIMTPKKMGKSIMDMLFWIPGEWNYNWLSTVVVSFIGTFGYMNIFMPKAWSYLYVLFFAVGAVCVLPLLPRLLAVKDVKKEVTDYQEDSEGSTTRMIVYRKKRWKMEGVFHLCLVGAAVIPVILLVIYAYSVDFQAQGRYLMPMLLPFMYFLAKGFENLIERIKGNAGIRKCVYGALCFLYILSSVLVYVFVFLPNYR</sequence>
<reference evidence="9" key="2">
    <citation type="submission" date="2021-04" db="EMBL/GenBank/DDBJ databases">
        <authorList>
            <person name="Gilroy R."/>
        </authorList>
    </citation>
    <scope>NUCLEOTIDE SEQUENCE</scope>
    <source>
        <strain evidence="9">CHK185-5351</strain>
    </source>
</reference>
<feature type="transmembrane region" description="Helical" evidence="8">
    <location>
        <begin position="324"/>
        <end position="343"/>
    </location>
</feature>
<gene>
    <name evidence="9" type="ORF">H9705_04305</name>
</gene>
<keyword evidence="6 8" id="KW-1133">Transmembrane helix</keyword>
<feature type="transmembrane region" description="Helical" evidence="8">
    <location>
        <begin position="98"/>
        <end position="116"/>
    </location>
</feature>
<dbReference type="GO" id="GO:0009103">
    <property type="term" value="P:lipopolysaccharide biosynthetic process"/>
    <property type="evidence" value="ECO:0007669"/>
    <property type="project" value="UniProtKB-ARBA"/>
</dbReference>
<evidence type="ECO:0000256" key="7">
    <source>
        <dbReference type="ARBA" id="ARBA00023136"/>
    </source>
</evidence>
<evidence type="ECO:0000313" key="9">
    <source>
        <dbReference type="EMBL" id="HJC15037.1"/>
    </source>
</evidence>
<keyword evidence="2" id="KW-1003">Cell membrane</keyword>
<organism evidence="9 10">
    <name type="scientific">Candidatus Fusicatenibacter intestinigallinarum</name>
    <dbReference type="NCBI Taxonomy" id="2838598"/>
    <lineage>
        <taxon>Bacteria</taxon>
        <taxon>Bacillati</taxon>
        <taxon>Bacillota</taxon>
        <taxon>Clostridia</taxon>
        <taxon>Lachnospirales</taxon>
        <taxon>Lachnospiraceae</taxon>
        <taxon>Fusicatenibacter</taxon>
    </lineage>
</organism>
<proteinExistence type="predicted"/>
<feature type="transmembrane region" description="Helical" evidence="8">
    <location>
        <begin position="299"/>
        <end position="318"/>
    </location>
</feature>
<feature type="transmembrane region" description="Helical" evidence="8">
    <location>
        <begin position="226"/>
        <end position="243"/>
    </location>
</feature>
<keyword evidence="5 8" id="KW-0812">Transmembrane</keyword>